<reference evidence="7" key="1">
    <citation type="journal article" date="2020" name="mSystems">
        <title>Genome- and Community-Level Interaction Insights into Carbon Utilization and Element Cycling Functions of Hydrothermarchaeota in Hydrothermal Sediment.</title>
        <authorList>
            <person name="Zhou Z."/>
            <person name="Liu Y."/>
            <person name="Xu W."/>
            <person name="Pan J."/>
            <person name="Luo Z.H."/>
            <person name="Li M."/>
        </authorList>
    </citation>
    <scope>NUCLEOTIDE SEQUENCE [LARGE SCALE GENOMIC DNA]</scope>
    <source>
        <strain evidence="7">SpSt-897</strain>
    </source>
</reference>
<comment type="cofactor">
    <cofactor evidence="1">
        <name>[4Fe-4S] cluster</name>
        <dbReference type="ChEBI" id="CHEBI:49883"/>
    </cofactor>
</comment>
<dbReference type="PANTHER" id="PTHR11228">
    <property type="entry name" value="RADICAL SAM DOMAIN PROTEIN"/>
    <property type="match status" value="1"/>
</dbReference>
<dbReference type="AlphaFoldDB" id="A0A7C3UZ41"/>
<dbReference type="InterPro" id="IPR013785">
    <property type="entry name" value="Aldolase_TIM"/>
</dbReference>
<keyword evidence="3" id="KW-0479">Metal-binding</keyword>
<dbReference type="SFLD" id="SFLDG01386">
    <property type="entry name" value="main_SPASM_domain-containing"/>
    <property type="match status" value="1"/>
</dbReference>
<proteinExistence type="predicted"/>
<protein>
    <submittedName>
        <fullName evidence="7">Radical SAM protein</fullName>
    </submittedName>
</protein>
<dbReference type="InterPro" id="IPR058240">
    <property type="entry name" value="rSAM_sf"/>
</dbReference>
<dbReference type="GO" id="GO:0046872">
    <property type="term" value="F:metal ion binding"/>
    <property type="evidence" value="ECO:0007669"/>
    <property type="project" value="UniProtKB-KW"/>
</dbReference>
<evidence type="ECO:0000256" key="3">
    <source>
        <dbReference type="ARBA" id="ARBA00022723"/>
    </source>
</evidence>
<dbReference type="CDD" id="cd01335">
    <property type="entry name" value="Radical_SAM"/>
    <property type="match status" value="1"/>
</dbReference>
<evidence type="ECO:0000259" key="6">
    <source>
        <dbReference type="PROSITE" id="PS51918"/>
    </source>
</evidence>
<keyword evidence="4" id="KW-0408">Iron</keyword>
<accession>A0A7C3UZ41</accession>
<dbReference type="GO" id="GO:0051536">
    <property type="term" value="F:iron-sulfur cluster binding"/>
    <property type="evidence" value="ECO:0007669"/>
    <property type="project" value="UniProtKB-KW"/>
</dbReference>
<keyword evidence="5" id="KW-0411">Iron-sulfur</keyword>
<evidence type="ECO:0000313" key="7">
    <source>
        <dbReference type="EMBL" id="HGF33821.1"/>
    </source>
</evidence>
<feature type="domain" description="Radical SAM core" evidence="6">
    <location>
        <begin position="42"/>
        <end position="269"/>
    </location>
</feature>
<evidence type="ECO:0000256" key="2">
    <source>
        <dbReference type="ARBA" id="ARBA00022691"/>
    </source>
</evidence>
<dbReference type="Pfam" id="PF04055">
    <property type="entry name" value="Radical_SAM"/>
    <property type="match status" value="1"/>
</dbReference>
<sequence length="392" mass="45070">MNLLHNFGKSKQSGKFRMQCPHLPEIDYGVYMKHLYQQMLRRRLPMAAFLELTERCNLNCVHCYINQPPGDREVQSRELTTSQWQDLLDEMAEAGVLGLVITGGEALIRPDFREIYAHARKRGMIISLFTNGTLITPEVADFLREVTPSMIEITVYGRTQSTYEAVTRAPGSYQKCLRGIDLLMARRIPLTLKTMVMTLNAHELWDLKTWAESLGVRFLYDAVLNARLDGGKQPWSFRLAPEQVVEFDRKDQKRYQEWMEFANKYIGPEKFEYLYTCSAGLSSFAVDAYGRMFPCLTSRGSAYDLMQGSFTEGWRDFMPALRTQKPRKEYYCIHCELHSLCNQCPGWSQLEHGEPDIPVEYICQVAHLRAQLLGIETKTVKSDLQVRLASGG</sequence>
<dbReference type="SFLD" id="SFLDG01067">
    <property type="entry name" value="SPASM/twitch_domain_containing"/>
    <property type="match status" value="1"/>
</dbReference>
<evidence type="ECO:0000256" key="1">
    <source>
        <dbReference type="ARBA" id="ARBA00001966"/>
    </source>
</evidence>
<comment type="caution">
    <text evidence="7">The sequence shown here is derived from an EMBL/GenBank/DDBJ whole genome shotgun (WGS) entry which is preliminary data.</text>
</comment>
<dbReference type="InterPro" id="IPR050377">
    <property type="entry name" value="Radical_SAM_PqqE_MftC-like"/>
</dbReference>
<dbReference type="SFLD" id="SFLDS00029">
    <property type="entry name" value="Radical_SAM"/>
    <property type="match status" value="1"/>
</dbReference>
<evidence type="ECO:0000256" key="5">
    <source>
        <dbReference type="ARBA" id="ARBA00023014"/>
    </source>
</evidence>
<dbReference type="SUPFAM" id="SSF102114">
    <property type="entry name" value="Radical SAM enzymes"/>
    <property type="match status" value="1"/>
</dbReference>
<organism evidence="7">
    <name type="scientific">Desulfobacca acetoxidans</name>
    <dbReference type="NCBI Taxonomy" id="60893"/>
    <lineage>
        <taxon>Bacteria</taxon>
        <taxon>Pseudomonadati</taxon>
        <taxon>Thermodesulfobacteriota</taxon>
        <taxon>Desulfobaccia</taxon>
        <taxon>Desulfobaccales</taxon>
        <taxon>Desulfobaccaceae</taxon>
        <taxon>Desulfobacca</taxon>
    </lineage>
</organism>
<dbReference type="PROSITE" id="PS51918">
    <property type="entry name" value="RADICAL_SAM"/>
    <property type="match status" value="1"/>
</dbReference>
<dbReference type="InterPro" id="IPR007197">
    <property type="entry name" value="rSAM"/>
</dbReference>
<name>A0A7C3UZ41_9BACT</name>
<dbReference type="GO" id="GO:0003824">
    <property type="term" value="F:catalytic activity"/>
    <property type="evidence" value="ECO:0007669"/>
    <property type="project" value="InterPro"/>
</dbReference>
<dbReference type="Gene3D" id="3.20.20.70">
    <property type="entry name" value="Aldolase class I"/>
    <property type="match status" value="1"/>
</dbReference>
<dbReference type="EMBL" id="DTMF01000142">
    <property type="protein sequence ID" value="HGF33821.1"/>
    <property type="molecule type" value="Genomic_DNA"/>
</dbReference>
<evidence type="ECO:0000256" key="4">
    <source>
        <dbReference type="ARBA" id="ARBA00023004"/>
    </source>
</evidence>
<dbReference type="PANTHER" id="PTHR11228:SF7">
    <property type="entry name" value="PQQA PEPTIDE CYCLASE"/>
    <property type="match status" value="1"/>
</dbReference>
<keyword evidence="2" id="KW-0949">S-adenosyl-L-methionine</keyword>
<gene>
    <name evidence="7" type="ORF">ENW96_05455</name>
</gene>